<dbReference type="OrthoDB" id="9797743at2"/>
<dbReference type="KEGG" id="plt:Plut_1231"/>
<dbReference type="InterPro" id="IPR041492">
    <property type="entry name" value="HAD_2"/>
</dbReference>
<dbReference type="eggNOG" id="COG0637">
    <property type="taxonomic scope" value="Bacteria"/>
</dbReference>
<dbReference type="CDD" id="cd07505">
    <property type="entry name" value="HAD_BPGM-like"/>
    <property type="match status" value="1"/>
</dbReference>
<dbReference type="RefSeq" id="WP_011357965.1">
    <property type="nucleotide sequence ID" value="NC_007512.1"/>
</dbReference>
<dbReference type="InterPro" id="IPR006439">
    <property type="entry name" value="HAD-SF_hydro_IA"/>
</dbReference>
<organism evidence="6 7">
    <name type="scientific">Chlorobium luteolum (strain DSM 273 / BCRC 81028 / 2530)</name>
    <name type="common">Pelodictyon luteolum</name>
    <dbReference type="NCBI Taxonomy" id="319225"/>
    <lineage>
        <taxon>Bacteria</taxon>
        <taxon>Pseudomonadati</taxon>
        <taxon>Chlorobiota</taxon>
        <taxon>Chlorobiia</taxon>
        <taxon>Chlorobiales</taxon>
        <taxon>Chlorobiaceae</taxon>
        <taxon>Chlorobium/Pelodictyon group</taxon>
        <taxon>Pelodictyon</taxon>
    </lineage>
</organism>
<dbReference type="InterPro" id="IPR023214">
    <property type="entry name" value="HAD_sf"/>
</dbReference>
<dbReference type="GO" id="GO:0046872">
    <property type="term" value="F:metal ion binding"/>
    <property type="evidence" value="ECO:0007669"/>
    <property type="project" value="UniProtKB-KW"/>
</dbReference>
<dbReference type="InterPro" id="IPR023198">
    <property type="entry name" value="PGP-like_dom2"/>
</dbReference>
<name>Q3B3I8_CHLL3</name>
<accession>Q3B3I8</accession>
<dbReference type="GO" id="GO:0016787">
    <property type="term" value="F:hydrolase activity"/>
    <property type="evidence" value="ECO:0007669"/>
    <property type="project" value="UniProtKB-KW"/>
</dbReference>
<dbReference type="STRING" id="319225.Plut_1231"/>
<dbReference type="HOGENOM" id="CLU_045011_13_1_10"/>
<evidence type="ECO:0000256" key="2">
    <source>
        <dbReference type="ARBA" id="ARBA00006171"/>
    </source>
</evidence>
<evidence type="ECO:0000313" key="7">
    <source>
        <dbReference type="Proteomes" id="UP000002709"/>
    </source>
</evidence>
<gene>
    <name evidence="6" type="ordered locus">Plut_1231</name>
</gene>
<evidence type="ECO:0000256" key="1">
    <source>
        <dbReference type="ARBA" id="ARBA00001946"/>
    </source>
</evidence>
<dbReference type="SFLD" id="SFLDS00003">
    <property type="entry name" value="Haloacid_Dehalogenase"/>
    <property type="match status" value="1"/>
</dbReference>
<dbReference type="InterPro" id="IPR036412">
    <property type="entry name" value="HAD-like_sf"/>
</dbReference>
<keyword evidence="6" id="KW-0378">Hydrolase</keyword>
<dbReference type="NCBIfam" id="TIGR01509">
    <property type="entry name" value="HAD-SF-IA-v3"/>
    <property type="match status" value="1"/>
</dbReference>
<dbReference type="SFLD" id="SFLDG01129">
    <property type="entry name" value="C1.5:_HAD__Beta-PGM__Phosphata"/>
    <property type="match status" value="1"/>
</dbReference>
<dbReference type="EMBL" id="CP000096">
    <property type="protein sequence ID" value="ABB24093.1"/>
    <property type="molecule type" value="Genomic_DNA"/>
</dbReference>
<reference evidence="7" key="1">
    <citation type="submission" date="2005-08" db="EMBL/GenBank/DDBJ databases">
        <title>Complete sequence of Pelodictyon luteolum DSM 273.</title>
        <authorList>
            <consortium name="US DOE Joint Genome Institute"/>
            <person name="Copeland A."/>
            <person name="Lucas S."/>
            <person name="Lapidus A."/>
            <person name="Barry K."/>
            <person name="Detter J.C."/>
            <person name="Glavina T."/>
            <person name="Hammon N."/>
            <person name="Israni S."/>
            <person name="Pitluck S."/>
            <person name="Bryant D."/>
            <person name="Schmutz J."/>
            <person name="Larimer F."/>
            <person name="Land M."/>
            <person name="Kyrpides N."/>
            <person name="Ivanova N."/>
            <person name="Richardson P."/>
        </authorList>
    </citation>
    <scope>NUCLEOTIDE SEQUENCE [LARGE SCALE GENOMIC DNA]</scope>
    <source>
        <strain evidence="7">DSM 273 / BCRC 81028 / 2530</strain>
    </source>
</reference>
<dbReference type="PANTHER" id="PTHR46193:SF18">
    <property type="entry name" value="HEXITOL PHOSPHATASE B"/>
    <property type="match status" value="1"/>
</dbReference>
<dbReference type="AlphaFoldDB" id="Q3B3I8"/>
<keyword evidence="7" id="KW-1185">Reference proteome</keyword>
<sequence length="223" mass="24868">MKELLLLDNDGLLLDTERLFFDVTKEFFRESGLEITEALWAREYLGNAKRSLQIAIELGMQEDDAGDMLRRRNSRYMRCLQGEVPVRPGVSETLSFLSGKVRLAMVTGSPRDQVLMMHRHTGLLDHFELIIADDDVERPKPHPEPYSKALETLGVDPCHALAVEDSLRGFNSAHAAGIDCVIVQNSLTRLQRFSGALAVEDEFLAVLRHLGLSLSVPVPPCAS</sequence>
<evidence type="ECO:0000256" key="3">
    <source>
        <dbReference type="ARBA" id="ARBA00022723"/>
    </source>
</evidence>
<comment type="cofactor">
    <cofactor evidence="1">
        <name>Mg(2+)</name>
        <dbReference type="ChEBI" id="CHEBI:18420"/>
    </cofactor>
</comment>
<keyword evidence="3" id="KW-0479">Metal-binding</keyword>
<dbReference type="Gene3D" id="1.10.150.240">
    <property type="entry name" value="Putative phosphatase, domain 2"/>
    <property type="match status" value="1"/>
</dbReference>
<evidence type="ECO:0000256" key="5">
    <source>
        <dbReference type="ARBA" id="ARBA00023277"/>
    </source>
</evidence>
<dbReference type="PANTHER" id="PTHR46193">
    <property type="entry name" value="6-PHOSPHOGLUCONATE PHOSPHATASE"/>
    <property type="match status" value="1"/>
</dbReference>
<comment type="similarity">
    <text evidence="2">Belongs to the HAD-like hydrolase superfamily. CbbY/CbbZ/Gph/YieH family.</text>
</comment>
<dbReference type="Pfam" id="PF13419">
    <property type="entry name" value="HAD_2"/>
    <property type="match status" value="1"/>
</dbReference>
<evidence type="ECO:0000256" key="4">
    <source>
        <dbReference type="ARBA" id="ARBA00022842"/>
    </source>
</evidence>
<dbReference type="Gene3D" id="3.40.50.1000">
    <property type="entry name" value="HAD superfamily/HAD-like"/>
    <property type="match status" value="1"/>
</dbReference>
<dbReference type="Proteomes" id="UP000002709">
    <property type="component" value="Chromosome"/>
</dbReference>
<keyword evidence="4" id="KW-0460">Magnesium</keyword>
<dbReference type="InterPro" id="IPR051600">
    <property type="entry name" value="Beta-PGM-like"/>
</dbReference>
<evidence type="ECO:0000313" key="6">
    <source>
        <dbReference type="EMBL" id="ABB24093.1"/>
    </source>
</evidence>
<proteinExistence type="inferred from homology"/>
<protein>
    <submittedName>
        <fullName evidence="6">HAD-superfamily hydrolase subfamily IA, variant 3</fullName>
    </submittedName>
</protein>
<dbReference type="SUPFAM" id="SSF56784">
    <property type="entry name" value="HAD-like"/>
    <property type="match status" value="1"/>
</dbReference>
<keyword evidence="5" id="KW-0119">Carbohydrate metabolism</keyword>